<dbReference type="WBParaSite" id="SMUV_0000839501-mRNA-1">
    <property type="protein sequence ID" value="SMUV_0000839501-mRNA-1"/>
    <property type="gene ID" value="SMUV_0000839501"/>
</dbReference>
<dbReference type="AlphaFoldDB" id="A0A0N5AU70"/>
<feature type="region of interest" description="Disordered" evidence="1">
    <location>
        <begin position="83"/>
        <end position="154"/>
    </location>
</feature>
<organism evidence="2 3">
    <name type="scientific">Syphacia muris</name>
    <dbReference type="NCBI Taxonomy" id="451379"/>
    <lineage>
        <taxon>Eukaryota</taxon>
        <taxon>Metazoa</taxon>
        <taxon>Ecdysozoa</taxon>
        <taxon>Nematoda</taxon>
        <taxon>Chromadorea</taxon>
        <taxon>Rhabditida</taxon>
        <taxon>Spirurina</taxon>
        <taxon>Oxyuridomorpha</taxon>
        <taxon>Oxyuroidea</taxon>
        <taxon>Oxyuridae</taxon>
        <taxon>Syphacia</taxon>
    </lineage>
</organism>
<accession>A0A0N5AU70</accession>
<proteinExistence type="predicted"/>
<feature type="compositionally biased region" description="Polar residues" evidence="1">
    <location>
        <begin position="124"/>
        <end position="135"/>
    </location>
</feature>
<dbReference type="Proteomes" id="UP000046393">
    <property type="component" value="Unplaced"/>
</dbReference>
<keyword evidence="2" id="KW-1185">Reference proteome</keyword>
<name>A0A0N5AU70_9BILA</name>
<evidence type="ECO:0000256" key="1">
    <source>
        <dbReference type="SAM" id="MobiDB-lite"/>
    </source>
</evidence>
<protein>
    <submittedName>
        <fullName evidence="3">4Fe-4S ferredoxin-type domain-containing protein</fullName>
    </submittedName>
</protein>
<evidence type="ECO:0000313" key="2">
    <source>
        <dbReference type="Proteomes" id="UP000046393"/>
    </source>
</evidence>
<evidence type="ECO:0000313" key="3">
    <source>
        <dbReference type="WBParaSite" id="SMUV_0000839501-mRNA-1"/>
    </source>
</evidence>
<reference evidence="3" key="1">
    <citation type="submission" date="2017-02" db="UniProtKB">
        <authorList>
            <consortium name="WormBaseParasite"/>
        </authorList>
    </citation>
    <scope>IDENTIFICATION</scope>
</reference>
<dbReference type="STRING" id="451379.A0A0N5AU70"/>
<sequence>YTEFFYRCRADDPPNKITVVAEQSETPNVILPPAQVEETRPAPQSPPLPALVKMENEAENPFRPEEQLFHEVDPIVEAYMKKPYPPRSIEGSPNGTPVKHANPAFTNGISPISLLPEKELEKPVTSSTPLTTPNKTDLEPQKQSPAVAAAQPEIPKPNQVECVHIKQKKCGCCSVQ</sequence>